<accession>A0ACC2WJE3</accession>
<comment type="caution">
    <text evidence="1">The sequence shown here is derived from an EMBL/GenBank/DDBJ whole genome shotgun (WGS) entry which is preliminary data.</text>
</comment>
<reference evidence="1" key="1">
    <citation type="submission" date="2023-04" db="EMBL/GenBank/DDBJ databases">
        <title>Draft Genome sequencing of Naganishia species isolated from polar environments using Oxford Nanopore Technology.</title>
        <authorList>
            <person name="Leo P."/>
            <person name="Venkateswaran K."/>
        </authorList>
    </citation>
    <scope>NUCLEOTIDE SEQUENCE</scope>
    <source>
        <strain evidence="1">MNA-CCFEE 5261</strain>
    </source>
</reference>
<name>A0ACC2WJE3_9TREE</name>
<protein>
    <submittedName>
        <fullName evidence="1">Uncharacterized protein</fullName>
    </submittedName>
</protein>
<dbReference type="EMBL" id="JASBWR010000011">
    <property type="protein sequence ID" value="KAJ9110672.1"/>
    <property type="molecule type" value="Genomic_DNA"/>
</dbReference>
<sequence length="325" mass="36221">MPPADPQDLVSTARRRVADLQTYQLPRLRDCRGPIDLQRELSAELKEDIRRVGRSIDALDAAAYEQQTERDRERYLGVCRELSQELDAIRHTYRDALLESTRKIKTATTDPYELVPEKTADVAGPVVIGQGPPARGRQDDALQTKTNEVTDALRRTAANMRAELERSVMATQLLDESTQTLRSTSTLYDTYSNLLTTSTKLVKQLERADWYDKLVIFLALGLFFLVVAFIIKRRVLDKAVRGVGWWVGGSYRLLTGRRKAVAGGGKWKQKAVETAVRKGGQVVSTLGTSVSPLMLPTDVQTAGDIAAALATEVTTLVDERMHHEL</sequence>
<dbReference type="Proteomes" id="UP001241377">
    <property type="component" value="Unassembled WGS sequence"/>
</dbReference>
<evidence type="ECO:0000313" key="1">
    <source>
        <dbReference type="EMBL" id="KAJ9110672.1"/>
    </source>
</evidence>
<proteinExistence type="predicted"/>
<evidence type="ECO:0000313" key="2">
    <source>
        <dbReference type="Proteomes" id="UP001241377"/>
    </source>
</evidence>
<keyword evidence="2" id="KW-1185">Reference proteome</keyword>
<gene>
    <name evidence="1" type="ORF">QFC19_001501</name>
</gene>
<organism evidence="1 2">
    <name type="scientific">Naganishia cerealis</name>
    <dbReference type="NCBI Taxonomy" id="610337"/>
    <lineage>
        <taxon>Eukaryota</taxon>
        <taxon>Fungi</taxon>
        <taxon>Dikarya</taxon>
        <taxon>Basidiomycota</taxon>
        <taxon>Agaricomycotina</taxon>
        <taxon>Tremellomycetes</taxon>
        <taxon>Filobasidiales</taxon>
        <taxon>Filobasidiaceae</taxon>
        <taxon>Naganishia</taxon>
    </lineage>
</organism>